<keyword evidence="1" id="KW-0677">Repeat</keyword>
<keyword evidence="5" id="KW-1185">Reference proteome</keyword>
<keyword evidence="2 3" id="KW-0802">TPR repeat</keyword>
<dbReference type="Pfam" id="PF13432">
    <property type="entry name" value="TPR_16"/>
    <property type="match status" value="2"/>
</dbReference>
<dbReference type="Pfam" id="PF13181">
    <property type="entry name" value="TPR_8"/>
    <property type="match status" value="1"/>
</dbReference>
<organism evidence="4 5">
    <name type="scientific">Sphingobacterium suaedae</name>
    <dbReference type="NCBI Taxonomy" id="1686402"/>
    <lineage>
        <taxon>Bacteria</taxon>
        <taxon>Pseudomonadati</taxon>
        <taxon>Bacteroidota</taxon>
        <taxon>Sphingobacteriia</taxon>
        <taxon>Sphingobacteriales</taxon>
        <taxon>Sphingobacteriaceae</taxon>
        <taxon>Sphingobacterium</taxon>
    </lineage>
</organism>
<name>A0ABW5KD41_9SPHI</name>
<evidence type="ECO:0000313" key="4">
    <source>
        <dbReference type="EMBL" id="MFD2546862.1"/>
    </source>
</evidence>
<evidence type="ECO:0000256" key="1">
    <source>
        <dbReference type="ARBA" id="ARBA00022737"/>
    </source>
</evidence>
<dbReference type="PANTHER" id="PTHR44858:SF1">
    <property type="entry name" value="UDP-N-ACETYLGLUCOSAMINE--PEPTIDE N-ACETYLGLUCOSAMINYLTRANSFERASE SPINDLY-RELATED"/>
    <property type="match status" value="1"/>
</dbReference>
<dbReference type="Proteomes" id="UP001597545">
    <property type="component" value="Unassembled WGS sequence"/>
</dbReference>
<dbReference type="InterPro" id="IPR050498">
    <property type="entry name" value="Ycf3"/>
</dbReference>
<dbReference type="SUPFAM" id="SSF48452">
    <property type="entry name" value="TPR-like"/>
    <property type="match status" value="2"/>
</dbReference>
<feature type="repeat" description="TPR" evidence="3">
    <location>
        <begin position="228"/>
        <end position="261"/>
    </location>
</feature>
<dbReference type="PROSITE" id="PS50293">
    <property type="entry name" value="TPR_REGION"/>
    <property type="match status" value="2"/>
</dbReference>
<accession>A0ABW5KD41</accession>
<feature type="repeat" description="TPR" evidence="3">
    <location>
        <begin position="262"/>
        <end position="295"/>
    </location>
</feature>
<dbReference type="InterPro" id="IPR011990">
    <property type="entry name" value="TPR-like_helical_dom_sf"/>
</dbReference>
<dbReference type="PANTHER" id="PTHR44858">
    <property type="entry name" value="TETRATRICOPEPTIDE REPEAT PROTEIN 6"/>
    <property type="match status" value="1"/>
</dbReference>
<gene>
    <name evidence="4" type="ORF">ACFSR5_04280</name>
</gene>
<reference evidence="5" key="1">
    <citation type="journal article" date="2019" name="Int. J. Syst. Evol. Microbiol.">
        <title>The Global Catalogue of Microorganisms (GCM) 10K type strain sequencing project: providing services to taxonomists for standard genome sequencing and annotation.</title>
        <authorList>
            <consortium name="The Broad Institute Genomics Platform"/>
            <consortium name="The Broad Institute Genome Sequencing Center for Infectious Disease"/>
            <person name="Wu L."/>
            <person name="Ma J."/>
        </authorList>
    </citation>
    <scope>NUCLEOTIDE SEQUENCE [LARGE SCALE GENOMIC DNA]</scope>
    <source>
        <strain evidence="5">KCTC 42662</strain>
    </source>
</reference>
<dbReference type="Gene3D" id="1.25.40.10">
    <property type="entry name" value="Tetratricopeptide repeat domain"/>
    <property type="match status" value="3"/>
</dbReference>
<proteinExistence type="predicted"/>
<dbReference type="RefSeq" id="WP_380901062.1">
    <property type="nucleotide sequence ID" value="NZ_JBHUEG010000007.1"/>
</dbReference>
<evidence type="ECO:0000313" key="5">
    <source>
        <dbReference type="Proteomes" id="UP001597545"/>
    </source>
</evidence>
<dbReference type="InterPro" id="IPR019734">
    <property type="entry name" value="TPR_rpt"/>
</dbReference>
<feature type="repeat" description="TPR" evidence="3">
    <location>
        <begin position="194"/>
        <end position="227"/>
    </location>
</feature>
<protein>
    <submittedName>
        <fullName evidence="4">Tetratricopeptide repeat protein</fullName>
    </submittedName>
</protein>
<dbReference type="EMBL" id="JBHULR010000003">
    <property type="protein sequence ID" value="MFD2546862.1"/>
    <property type="molecule type" value="Genomic_DNA"/>
</dbReference>
<evidence type="ECO:0000256" key="3">
    <source>
        <dbReference type="PROSITE-ProRule" id="PRU00339"/>
    </source>
</evidence>
<dbReference type="PROSITE" id="PS50005">
    <property type="entry name" value="TPR"/>
    <property type="match status" value="4"/>
</dbReference>
<sequence>MSLQNNRYFVLADSQLFPIVDVDNLPTLRDTTNHDVLEMAKRAYIAWKEGKDTEAIQLYSSAISSFPEQPFFYACRSILNQRVQDDEGAFYDYQVAKQLDFNYHVFLEWQENRPEETRPIHPYDSLQLLLHDALDATQSFDYRHAINLYSHGIDRFSGTADIYVYRGALYLRVLRYRAALDDFNDAIQLDPFHAPAFLSRGKLFEAIREEERAMSDFNEAVELNPDNSAVYEERGNFLINQKKFDAAVDDYSKLIKLLPDDFYVYALRADLYEKMENWLAALEDYSQAIERNPYYSDLYIYRAEMREKLGDSVGAAEDRRMFQEMETED</sequence>
<feature type="repeat" description="TPR" evidence="3">
    <location>
        <begin position="160"/>
        <end position="193"/>
    </location>
</feature>
<evidence type="ECO:0000256" key="2">
    <source>
        <dbReference type="ARBA" id="ARBA00022803"/>
    </source>
</evidence>
<dbReference type="SMART" id="SM00028">
    <property type="entry name" value="TPR"/>
    <property type="match status" value="5"/>
</dbReference>
<comment type="caution">
    <text evidence="4">The sequence shown here is derived from an EMBL/GenBank/DDBJ whole genome shotgun (WGS) entry which is preliminary data.</text>
</comment>